<feature type="compositionally biased region" description="Polar residues" evidence="2">
    <location>
        <begin position="204"/>
        <end position="221"/>
    </location>
</feature>
<keyword evidence="5" id="KW-1185">Reference proteome</keyword>
<dbReference type="Proteomes" id="UP001521184">
    <property type="component" value="Unassembled WGS sequence"/>
</dbReference>
<feature type="compositionally biased region" description="Polar residues" evidence="2">
    <location>
        <begin position="247"/>
        <end position="258"/>
    </location>
</feature>
<evidence type="ECO:0000256" key="1">
    <source>
        <dbReference type="ARBA" id="ARBA00005331"/>
    </source>
</evidence>
<feature type="domain" description="Autophagy-related protein 16" evidence="3">
    <location>
        <begin position="47"/>
        <end position="154"/>
    </location>
</feature>
<dbReference type="Gene3D" id="1.10.287.950">
    <property type="entry name" value="Methyl-accepting chemotaxis protein"/>
    <property type="match status" value="1"/>
</dbReference>
<feature type="compositionally biased region" description="Acidic residues" evidence="2">
    <location>
        <begin position="131"/>
        <end position="140"/>
    </location>
</feature>
<name>A0ABR3TSQ0_9PEZI</name>
<comment type="caution">
    <text evidence="4">The sequence shown here is derived from an EMBL/GenBank/DDBJ whole genome shotgun (WGS) entry which is preliminary data.</text>
</comment>
<dbReference type="SUPFAM" id="SSF57997">
    <property type="entry name" value="Tropomyosin"/>
    <property type="match status" value="1"/>
</dbReference>
<gene>
    <name evidence="4" type="ORF">SLS58_004968</name>
</gene>
<dbReference type="Pfam" id="PF08614">
    <property type="entry name" value="ATG16"/>
    <property type="match status" value="1"/>
</dbReference>
<feature type="region of interest" description="Disordered" evidence="2">
    <location>
        <begin position="131"/>
        <end position="285"/>
    </location>
</feature>
<evidence type="ECO:0000313" key="5">
    <source>
        <dbReference type="Proteomes" id="UP001521184"/>
    </source>
</evidence>
<proteinExistence type="inferred from homology"/>
<evidence type="ECO:0000259" key="3">
    <source>
        <dbReference type="Pfam" id="PF08614"/>
    </source>
</evidence>
<reference evidence="4 5" key="1">
    <citation type="journal article" date="2023" name="Plant Dis.">
        <title>First Report of Diplodia intermedia Causing Canker and Dieback Diseases on Apple Trees in Canada.</title>
        <authorList>
            <person name="Ellouze W."/>
            <person name="Ilyukhin E."/>
            <person name="Sulman M."/>
            <person name="Ali S."/>
        </authorList>
    </citation>
    <scope>NUCLEOTIDE SEQUENCE [LARGE SCALE GENOMIC DNA]</scope>
    <source>
        <strain evidence="4 5">M45-28</strain>
    </source>
</reference>
<comment type="similarity">
    <text evidence="1">Belongs to the ATG16 family.</text>
</comment>
<protein>
    <recommendedName>
        <fullName evidence="3">Autophagy-related protein 16 domain-containing protein</fullName>
    </recommendedName>
</protein>
<accession>A0ABR3TSQ0</accession>
<evidence type="ECO:0000313" key="4">
    <source>
        <dbReference type="EMBL" id="KAL1643297.1"/>
    </source>
</evidence>
<dbReference type="EMBL" id="JAKEKT020000028">
    <property type="protein sequence ID" value="KAL1643297.1"/>
    <property type="molecule type" value="Genomic_DNA"/>
</dbReference>
<dbReference type="InterPro" id="IPR013923">
    <property type="entry name" value="Autophagy-rel_prot_16_dom"/>
</dbReference>
<sequence>MLTKVTPHTRKKNKCGLTGPNKHKGRPCPNVPFPSRWWRDIGGSHIGETNWNKSKIQSLEATNRQLQTSLTDTGNACENQQIAIEQLAARQNELTEDLTNVKRQLQSATSDLVESRRHVKDLKDEVEDLDDQIEDLEDANEDLRDRLRGPEKHRSSHRDDSKRYNNRGFRSRERETTMVPYNDPPPPPNEHFPSSSLKGPHGSSEISRTATPNQRLGSDSGSPRLGTHNVTSNYHYELPSDLRNPGYGQNATASQAYTPPQVEGPGSVGGEDDHMQLENEQQRLD</sequence>
<feature type="compositionally biased region" description="Basic and acidic residues" evidence="2">
    <location>
        <begin position="141"/>
        <end position="163"/>
    </location>
</feature>
<evidence type="ECO:0000256" key="2">
    <source>
        <dbReference type="SAM" id="MobiDB-lite"/>
    </source>
</evidence>
<feature type="region of interest" description="Disordered" evidence="2">
    <location>
        <begin position="1"/>
        <end position="31"/>
    </location>
</feature>
<organism evidence="4 5">
    <name type="scientific">Diplodia intermedia</name>
    <dbReference type="NCBI Taxonomy" id="856260"/>
    <lineage>
        <taxon>Eukaryota</taxon>
        <taxon>Fungi</taxon>
        <taxon>Dikarya</taxon>
        <taxon>Ascomycota</taxon>
        <taxon>Pezizomycotina</taxon>
        <taxon>Dothideomycetes</taxon>
        <taxon>Dothideomycetes incertae sedis</taxon>
        <taxon>Botryosphaeriales</taxon>
        <taxon>Botryosphaeriaceae</taxon>
        <taxon>Diplodia</taxon>
    </lineage>
</organism>
<feature type="compositionally biased region" description="Basic and acidic residues" evidence="2">
    <location>
        <begin position="271"/>
        <end position="285"/>
    </location>
</feature>